<proteinExistence type="predicted"/>
<dbReference type="RefSeq" id="WP_311596261.1">
    <property type="nucleotide sequence ID" value="NZ_JAVRFG010000004.1"/>
</dbReference>
<sequence length="76" mass="8267">MDEFQAYARRRIGRALDALDGCWYELYRAASRRIGADGGPVPKPMEAMGEIDRAEAEWALLVAKLRSGGGEAGPLS</sequence>
<evidence type="ECO:0000313" key="2">
    <source>
        <dbReference type="Proteomes" id="UP001180556"/>
    </source>
</evidence>
<comment type="caution">
    <text evidence="1">The sequence shown here is derived from an EMBL/GenBank/DDBJ whole genome shotgun (WGS) entry which is preliminary data.</text>
</comment>
<reference evidence="2" key="1">
    <citation type="submission" date="2023-07" db="EMBL/GenBank/DDBJ databases">
        <title>30 novel species of actinomycetes from the DSMZ collection.</title>
        <authorList>
            <person name="Nouioui I."/>
        </authorList>
    </citation>
    <scope>NUCLEOTIDE SEQUENCE [LARGE SCALE GENOMIC DNA]</scope>
    <source>
        <strain evidence="2">DSM 40932</strain>
    </source>
</reference>
<organism evidence="1 2">
    <name type="scientific">Streptomyces stephensoniae</name>
    <dbReference type="NCBI Taxonomy" id="3375367"/>
    <lineage>
        <taxon>Bacteria</taxon>
        <taxon>Bacillati</taxon>
        <taxon>Actinomycetota</taxon>
        <taxon>Actinomycetes</taxon>
        <taxon>Kitasatosporales</taxon>
        <taxon>Streptomycetaceae</taxon>
        <taxon>Streptomyces</taxon>
    </lineage>
</organism>
<dbReference type="EMBL" id="JAVRFG010000004">
    <property type="protein sequence ID" value="MDT0489754.1"/>
    <property type="molecule type" value="Genomic_DNA"/>
</dbReference>
<accession>A0ABU2VVX2</accession>
<name>A0ABU2VVX2_9ACTN</name>
<protein>
    <submittedName>
        <fullName evidence="1">Uncharacterized protein</fullName>
    </submittedName>
</protein>
<evidence type="ECO:0000313" key="1">
    <source>
        <dbReference type="EMBL" id="MDT0489754.1"/>
    </source>
</evidence>
<dbReference type="Proteomes" id="UP001180556">
    <property type="component" value="Unassembled WGS sequence"/>
</dbReference>
<gene>
    <name evidence="1" type="ORF">RM717_04455</name>
</gene>
<keyword evidence="2" id="KW-1185">Reference proteome</keyword>